<dbReference type="SUPFAM" id="SSF50022">
    <property type="entry name" value="ISP domain"/>
    <property type="match status" value="1"/>
</dbReference>
<name>A0A537JEJ8_9BACT</name>
<dbReference type="EMBL" id="VBAN01000185">
    <property type="protein sequence ID" value="TMI81953.1"/>
    <property type="molecule type" value="Genomic_DNA"/>
</dbReference>
<protein>
    <submittedName>
        <fullName evidence="7">Fe-S cluster assembly protein SufD</fullName>
    </submittedName>
</protein>
<gene>
    <name evidence="7" type="primary">sufD</name>
    <name evidence="7" type="ORF">E6H03_06335</name>
</gene>
<dbReference type="Proteomes" id="UP000318093">
    <property type="component" value="Unassembled WGS sequence"/>
</dbReference>
<dbReference type="AlphaFoldDB" id="A0A537JEJ8"/>
<keyword evidence="3" id="KW-0408">Iron</keyword>
<evidence type="ECO:0000256" key="4">
    <source>
        <dbReference type="ARBA" id="ARBA00023014"/>
    </source>
</evidence>
<dbReference type="InterPro" id="IPR011542">
    <property type="entry name" value="SUF_FeS_clus_asmbl_SufD"/>
</dbReference>
<dbReference type="PANTHER" id="PTHR43575:SF1">
    <property type="entry name" value="PROTEIN ABCI7, CHLOROPLASTIC"/>
    <property type="match status" value="1"/>
</dbReference>
<sequence length="541" mass="59076">MSEYVRVARTHEIAPGTMKRVEVAGHAVVVVNLGGEFFAIDDICTHEEASLSRGTLTGEVVIWKKHGAAPGSPGRRLEAPGRAGRLLCPLRPPEGWRESVSDSSAAAATTLSRALVEEMSGAAGEPAWLRDRRLAAWEAFVRLPLPSADDEAWRRTDISALDLDAFGVLPHSVQKGRAPAPLAALVGDPAGAAGLRLVVNGVQIEERLPRDLAQRGLIFTSLSQAVAAHPDLVRPYLGTVVRDDENKFRAHHGALWSGGTFLYVPKGLEVDLQLVTGTWLDREGAAFLPHTLVVAEERSRVTLVEVFGSAEGSSRALVNHAVELIPKAGAQIRYVNLQEWGRQLWEFGIVRAVLERDATVHSLMVAFGAGLVKTNVESSLRGQGSTSEMLGVAFGDGTQHFDYHTLQEHAAPSTTSDLLYKGVLKDKARSVFSGLIRADYGAQKTNAFQLNRNLILSEGARADSMPKLEIMANDLRCTHGASTSRLNEDQIFYLMSRALPRAVAVRMMVDGFLSEIFDRIPLEMVRRRLSETVERKMEDYV</sequence>
<dbReference type="NCBIfam" id="TIGR01981">
    <property type="entry name" value="sufD"/>
    <property type="match status" value="1"/>
</dbReference>
<dbReference type="InterPro" id="IPR036922">
    <property type="entry name" value="Rieske_2Fe-2S_sf"/>
</dbReference>
<feature type="domain" description="Rieske" evidence="6">
    <location>
        <begin position="5"/>
        <end position="99"/>
    </location>
</feature>
<dbReference type="InterPro" id="IPR017941">
    <property type="entry name" value="Rieske_2Fe-2S"/>
</dbReference>
<dbReference type="Pfam" id="PF19295">
    <property type="entry name" value="SufBD_N"/>
    <property type="match status" value="1"/>
</dbReference>
<dbReference type="GO" id="GO:0016705">
    <property type="term" value="F:oxidoreductase activity, acting on paired donors, with incorporation or reduction of molecular oxygen"/>
    <property type="evidence" value="ECO:0007669"/>
    <property type="project" value="UniProtKB-ARBA"/>
</dbReference>
<accession>A0A537JEJ8</accession>
<dbReference type="GO" id="GO:0016226">
    <property type="term" value="P:iron-sulfur cluster assembly"/>
    <property type="evidence" value="ECO:0007669"/>
    <property type="project" value="InterPro"/>
</dbReference>
<dbReference type="Gene3D" id="2.102.10.10">
    <property type="entry name" value="Rieske [2Fe-2S] iron-sulphur domain"/>
    <property type="match status" value="1"/>
</dbReference>
<evidence type="ECO:0000256" key="1">
    <source>
        <dbReference type="ARBA" id="ARBA00022714"/>
    </source>
</evidence>
<proteinExistence type="inferred from homology"/>
<evidence type="ECO:0000313" key="7">
    <source>
        <dbReference type="EMBL" id="TMI81953.1"/>
    </source>
</evidence>
<evidence type="ECO:0000256" key="3">
    <source>
        <dbReference type="ARBA" id="ARBA00023004"/>
    </source>
</evidence>
<dbReference type="SUPFAM" id="SSF101960">
    <property type="entry name" value="Stabilizer of iron transporter SufD"/>
    <property type="match status" value="1"/>
</dbReference>
<dbReference type="InterPro" id="IPR037284">
    <property type="entry name" value="SUF_FeS_clus_asmbl_SufBD_sf"/>
</dbReference>
<evidence type="ECO:0000313" key="8">
    <source>
        <dbReference type="Proteomes" id="UP000318093"/>
    </source>
</evidence>
<keyword evidence="4" id="KW-0411">Iron-sulfur</keyword>
<dbReference type="GO" id="GO:0051537">
    <property type="term" value="F:2 iron, 2 sulfur cluster binding"/>
    <property type="evidence" value="ECO:0007669"/>
    <property type="project" value="UniProtKB-KW"/>
</dbReference>
<organism evidence="7 8">
    <name type="scientific">Candidatus Segetimicrobium genomatis</name>
    <dbReference type="NCBI Taxonomy" id="2569760"/>
    <lineage>
        <taxon>Bacteria</taxon>
        <taxon>Bacillati</taxon>
        <taxon>Candidatus Sysuimicrobiota</taxon>
        <taxon>Candidatus Sysuimicrobiia</taxon>
        <taxon>Candidatus Sysuimicrobiales</taxon>
        <taxon>Candidatus Segetimicrobiaceae</taxon>
        <taxon>Candidatus Segetimicrobium</taxon>
    </lineage>
</organism>
<reference evidence="7 8" key="1">
    <citation type="journal article" date="2019" name="Nat. Microbiol.">
        <title>Mediterranean grassland soil C-N compound turnover is dependent on rainfall and depth, and is mediated by genomically divergent microorganisms.</title>
        <authorList>
            <person name="Diamond S."/>
            <person name="Andeer P.F."/>
            <person name="Li Z."/>
            <person name="Crits-Christoph A."/>
            <person name="Burstein D."/>
            <person name="Anantharaman K."/>
            <person name="Lane K.R."/>
            <person name="Thomas B.C."/>
            <person name="Pan C."/>
            <person name="Northen T.R."/>
            <person name="Banfield J.F."/>
        </authorList>
    </citation>
    <scope>NUCLEOTIDE SEQUENCE [LARGE SCALE GENOMIC DNA]</scope>
    <source>
        <strain evidence="7">NP_6</strain>
    </source>
</reference>
<dbReference type="InterPro" id="IPR045595">
    <property type="entry name" value="SufBD_N"/>
</dbReference>
<dbReference type="Pfam" id="PF01458">
    <property type="entry name" value="SUFBD_core"/>
    <property type="match status" value="1"/>
</dbReference>
<keyword evidence="1" id="KW-0001">2Fe-2S</keyword>
<dbReference type="Pfam" id="PF00355">
    <property type="entry name" value="Rieske"/>
    <property type="match status" value="1"/>
</dbReference>
<dbReference type="GO" id="GO:0004497">
    <property type="term" value="F:monooxygenase activity"/>
    <property type="evidence" value="ECO:0007669"/>
    <property type="project" value="UniProtKB-ARBA"/>
</dbReference>
<dbReference type="GO" id="GO:0046872">
    <property type="term" value="F:metal ion binding"/>
    <property type="evidence" value="ECO:0007669"/>
    <property type="project" value="UniProtKB-KW"/>
</dbReference>
<evidence type="ECO:0000259" key="6">
    <source>
        <dbReference type="PROSITE" id="PS51296"/>
    </source>
</evidence>
<dbReference type="InterPro" id="IPR000825">
    <property type="entry name" value="SUF_FeS_clus_asmbl_SufBD_core"/>
</dbReference>
<keyword evidence="2" id="KW-0479">Metal-binding</keyword>
<dbReference type="PANTHER" id="PTHR43575">
    <property type="entry name" value="PROTEIN ABCI7, CHLOROPLASTIC"/>
    <property type="match status" value="1"/>
</dbReference>
<dbReference type="PROSITE" id="PS51296">
    <property type="entry name" value="RIESKE"/>
    <property type="match status" value="1"/>
</dbReference>
<comment type="similarity">
    <text evidence="5">Belongs to the iron-sulfur cluster assembly SufBD family.</text>
</comment>
<comment type="caution">
    <text evidence="7">The sequence shown here is derived from an EMBL/GenBank/DDBJ whole genome shotgun (WGS) entry which is preliminary data.</text>
</comment>
<evidence type="ECO:0000256" key="5">
    <source>
        <dbReference type="ARBA" id="ARBA00043967"/>
    </source>
</evidence>
<evidence type="ECO:0000256" key="2">
    <source>
        <dbReference type="ARBA" id="ARBA00022723"/>
    </source>
</evidence>
<dbReference type="InterPro" id="IPR055346">
    <property type="entry name" value="Fe-S_cluster_assembly_SufBD"/>
</dbReference>